<protein>
    <recommendedName>
        <fullName evidence="6">FLZ-type domain-containing protein</fullName>
    </recommendedName>
</protein>
<dbReference type="InterPro" id="IPR007650">
    <property type="entry name" value="Zf-FLZ_dom"/>
</dbReference>
<keyword evidence="2" id="KW-0479">Metal-binding</keyword>
<accession>A0AAN7LHT2</accession>
<dbReference type="AlphaFoldDB" id="A0AAN7LHT2"/>
<keyword evidence="3" id="KW-0862">Zinc</keyword>
<sequence>MRLGILLPMDPRAAVIQISRCFLFHISLSRLSIYTPPSTPTLPHVQTHSLSLWKRTNTTEKLMTRSTCFAEEDDGLASLVDMEAGFSGKFRSSSSHSPIFSWPICSARGAFGSIKVSLFSSSSSISPRLYDARYKDHHPHQPHFLESCFLCKKALGNNRDIFMYRGDMAFCSKECRHEQIDMDEAKEKNLRVSVSSKAPRKKDPVRKSNSAQKVQGYAFHISIAAAAAS</sequence>
<evidence type="ECO:0000313" key="8">
    <source>
        <dbReference type="Proteomes" id="UP001346149"/>
    </source>
</evidence>
<feature type="region of interest" description="Disordered" evidence="5">
    <location>
        <begin position="186"/>
        <end position="211"/>
    </location>
</feature>
<dbReference type="Proteomes" id="UP001346149">
    <property type="component" value="Unassembled WGS sequence"/>
</dbReference>
<evidence type="ECO:0000256" key="4">
    <source>
        <dbReference type="PROSITE-ProRule" id="PRU01131"/>
    </source>
</evidence>
<dbReference type="InterPro" id="IPR044533">
    <property type="entry name" value="FLZ1/2/3"/>
</dbReference>
<evidence type="ECO:0000313" key="7">
    <source>
        <dbReference type="EMBL" id="KAK4786596.1"/>
    </source>
</evidence>
<evidence type="ECO:0000256" key="2">
    <source>
        <dbReference type="ARBA" id="ARBA00022723"/>
    </source>
</evidence>
<evidence type="ECO:0000259" key="6">
    <source>
        <dbReference type="PROSITE" id="PS51795"/>
    </source>
</evidence>
<feature type="domain" description="FLZ-type" evidence="6">
    <location>
        <begin position="143"/>
        <end position="187"/>
    </location>
</feature>
<gene>
    <name evidence="7" type="ORF">SAY86_010429</name>
</gene>
<proteinExistence type="inferred from homology"/>
<evidence type="ECO:0000256" key="1">
    <source>
        <dbReference type="ARBA" id="ARBA00009374"/>
    </source>
</evidence>
<dbReference type="PROSITE" id="PS51795">
    <property type="entry name" value="ZF_FLZ"/>
    <property type="match status" value="1"/>
</dbReference>
<feature type="zinc finger region" description="FLZ-type" evidence="4">
    <location>
        <begin position="143"/>
        <end position="187"/>
    </location>
</feature>
<organism evidence="7 8">
    <name type="scientific">Trapa natans</name>
    <name type="common">Water chestnut</name>
    <dbReference type="NCBI Taxonomy" id="22666"/>
    <lineage>
        <taxon>Eukaryota</taxon>
        <taxon>Viridiplantae</taxon>
        <taxon>Streptophyta</taxon>
        <taxon>Embryophyta</taxon>
        <taxon>Tracheophyta</taxon>
        <taxon>Spermatophyta</taxon>
        <taxon>Magnoliopsida</taxon>
        <taxon>eudicotyledons</taxon>
        <taxon>Gunneridae</taxon>
        <taxon>Pentapetalae</taxon>
        <taxon>rosids</taxon>
        <taxon>malvids</taxon>
        <taxon>Myrtales</taxon>
        <taxon>Lythraceae</taxon>
        <taxon>Trapa</taxon>
    </lineage>
</organism>
<name>A0AAN7LHT2_TRANT</name>
<dbReference type="EMBL" id="JAXQNO010000012">
    <property type="protein sequence ID" value="KAK4786596.1"/>
    <property type="molecule type" value="Genomic_DNA"/>
</dbReference>
<comment type="caution">
    <text evidence="7">The sequence shown here is derived from an EMBL/GenBank/DDBJ whole genome shotgun (WGS) entry which is preliminary data.</text>
</comment>
<evidence type="ECO:0000256" key="5">
    <source>
        <dbReference type="SAM" id="MobiDB-lite"/>
    </source>
</evidence>
<evidence type="ECO:0000256" key="3">
    <source>
        <dbReference type="ARBA" id="ARBA00022771"/>
    </source>
</evidence>
<dbReference type="Pfam" id="PF04570">
    <property type="entry name" value="zf-FLZ"/>
    <property type="match status" value="1"/>
</dbReference>
<keyword evidence="8" id="KW-1185">Reference proteome</keyword>
<keyword evidence="3" id="KW-0863">Zinc-finger</keyword>
<comment type="similarity">
    <text evidence="1">Belongs to the FLZ family.</text>
</comment>
<reference evidence="7 8" key="1">
    <citation type="journal article" date="2023" name="Hortic Res">
        <title>Pangenome of water caltrop reveals structural variations and asymmetric subgenome divergence after allopolyploidization.</title>
        <authorList>
            <person name="Zhang X."/>
            <person name="Chen Y."/>
            <person name="Wang L."/>
            <person name="Yuan Y."/>
            <person name="Fang M."/>
            <person name="Shi L."/>
            <person name="Lu R."/>
            <person name="Comes H.P."/>
            <person name="Ma Y."/>
            <person name="Chen Y."/>
            <person name="Huang G."/>
            <person name="Zhou Y."/>
            <person name="Zheng Z."/>
            <person name="Qiu Y."/>
        </authorList>
    </citation>
    <scope>NUCLEOTIDE SEQUENCE [LARGE SCALE GENOMIC DNA]</scope>
    <source>
        <strain evidence="7">F231</strain>
    </source>
</reference>
<dbReference type="PANTHER" id="PTHR46057">
    <property type="entry name" value="FCS-LIKE ZINC FINGER 1-RELATED"/>
    <property type="match status" value="1"/>
</dbReference>
<dbReference type="PANTHER" id="PTHR46057:SF9">
    <property type="entry name" value="FCS-LIKE ZINC FINGER 1"/>
    <property type="match status" value="1"/>
</dbReference>
<dbReference type="GO" id="GO:0008270">
    <property type="term" value="F:zinc ion binding"/>
    <property type="evidence" value="ECO:0007669"/>
    <property type="project" value="UniProtKB-KW"/>
</dbReference>